<dbReference type="Pfam" id="PF00512">
    <property type="entry name" value="HisKA"/>
    <property type="match status" value="1"/>
</dbReference>
<dbReference type="InterPro" id="IPR036097">
    <property type="entry name" value="HisK_dim/P_sf"/>
</dbReference>
<feature type="modified residue" description="Phosphohistidine" evidence="12">
    <location>
        <position position="746"/>
    </location>
</feature>
<dbReference type="PRINTS" id="PR00344">
    <property type="entry name" value="BCTRLSENSOR"/>
</dbReference>
<organism evidence="18 19">
    <name type="scientific">Candidatus Rhodoblastus alkanivorans</name>
    <dbReference type="NCBI Taxonomy" id="2954117"/>
    <lineage>
        <taxon>Bacteria</taxon>
        <taxon>Pseudomonadati</taxon>
        <taxon>Pseudomonadota</taxon>
        <taxon>Alphaproteobacteria</taxon>
        <taxon>Hyphomicrobiales</taxon>
        <taxon>Rhodoblastaceae</taxon>
        <taxon>Rhodoblastus</taxon>
    </lineage>
</organism>
<gene>
    <name evidence="18" type="ORF">K2U94_04770</name>
</gene>
<dbReference type="SUPFAM" id="SSF52172">
    <property type="entry name" value="CheY-like"/>
    <property type="match status" value="1"/>
</dbReference>
<evidence type="ECO:0000313" key="18">
    <source>
        <dbReference type="EMBL" id="MCI4682082.1"/>
    </source>
</evidence>
<evidence type="ECO:0000256" key="8">
    <source>
        <dbReference type="ARBA" id="ARBA00022840"/>
    </source>
</evidence>
<evidence type="ECO:0000256" key="7">
    <source>
        <dbReference type="ARBA" id="ARBA00022741"/>
    </source>
</evidence>
<dbReference type="Pfam" id="PF02518">
    <property type="entry name" value="HATPase_c"/>
    <property type="match status" value="1"/>
</dbReference>
<feature type="transmembrane region" description="Helical" evidence="14">
    <location>
        <begin position="145"/>
        <end position="168"/>
    </location>
</feature>
<feature type="domain" description="HPt" evidence="17">
    <location>
        <begin position="707"/>
        <end position="800"/>
    </location>
</feature>
<dbReference type="Proteomes" id="UP001139104">
    <property type="component" value="Unassembled WGS sequence"/>
</dbReference>
<dbReference type="PROSITE" id="PS50110">
    <property type="entry name" value="RESPONSE_REGULATORY"/>
    <property type="match status" value="1"/>
</dbReference>
<dbReference type="InterPro" id="IPR001789">
    <property type="entry name" value="Sig_transdc_resp-reg_receiver"/>
</dbReference>
<keyword evidence="19" id="KW-1185">Reference proteome</keyword>
<dbReference type="SMART" id="SM00387">
    <property type="entry name" value="HATPase_c"/>
    <property type="match status" value="1"/>
</dbReference>
<dbReference type="EMBL" id="JAIVFP010000001">
    <property type="protein sequence ID" value="MCI4682082.1"/>
    <property type="molecule type" value="Genomic_DNA"/>
</dbReference>
<feature type="domain" description="Histidine kinase" evidence="15">
    <location>
        <begin position="216"/>
        <end position="437"/>
    </location>
</feature>
<keyword evidence="4" id="KW-1003">Cell membrane</keyword>
<dbReference type="PROSITE" id="PS50894">
    <property type="entry name" value="HPT"/>
    <property type="match status" value="1"/>
</dbReference>
<evidence type="ECO:0000256" key="5">
    <source>
        <dbReference type="ARBA" id="ARBA00022553"/>
    </source>
</evidence>
<dbReference type="InterPro" id="IPR036641">
    <property type="entry name" value="HPT_dom_sf"/>
</dbReference>
<comment type="subcellular location">
    <subcellularLocation>
        <location evidence="2">Cell membrane</location>
        <topology evidence="2">Multi-pass membrane protein</topology>
    </subcellularLocation>
</comment>
<protein>
    <recommendedName>
        <fullName evidence="3">histidine kinase</fullName>
        <ecNumber evidence="3">2.7.13.3</ecNumber>
    </recommendedName>
</protein>
<proteinExistence type="predicted"/>
<evidence type="ECO:0000259" key="17">
    <source>
        <dbReference type="PROSITE" id="PS50894"/>
    </source>
</evidence>
<evidence type="ECO:0000256" key="13">
    <source>
        <dbReference type="PROSITE-ProRule" id="PRU00169"/>
    </source>
</evidence>
<feature type="transmembrane region" description="Helical" evidence="14">
    <location>
        <begin position="174"/>
        <end position="193"/>
    </location>
</feature>
<evidence type="ECO:0000259" key="16">
    <source>
        <dbReference type="PROSITE" id="PS50110"/>
    </source>
</evidence>
<evidence type="ECO:0000256" key="1">
    <source>
        <dbReference type="ARBA" id="ARBA00000085"/>
    </source>
</evidence>
<dbReference type="Gene3D" id="3.40.50.2300">
    <property type="match status" value="1"/>
</dbReference>
<feature type="transmembrane region" description="Helical" evidence="14">
    <location>
        <begin position="113"/>
        <end position="133"/>
    </location>
</feature>
<dbReference type="CDD" id="cd00082">
    <property type="entry name" value="HisKA"/>
    <property type="match status" value="1"/>
</dbReference>
<feature type="transmembrane region" description="Helical" evidence="14">
    <location>
        <begin position="45"/>
        <end position="61"/>
    </location>
</feature>
<dbReference type="PANTHER" id="PTHR45339">
    <property type="entry name" value="HYBRID SIGNAL TRANSDUCTION HISTIDINE KINASE J"/>
    <property type="match status" value="1"/>
</dbReference>
<dbReference type="SMART" id="SM00388">
    <property type="entry name" value="HisKA"/>
    <property type="match status" value="1"/>
</dbReference>
<evidence type="ECO:0000256" key="2">
    <source>
        <dbReference type="ARBA" id="ARBA00004651"/>
    </source>
</evidence>
<dbReference type="InterPro" id="IPR003661">
    <property type="entry name" value="HisK_dim/P_dom"/>
</dbReference>
<feature type="domain" description="Response regulatory" evidence="16">
    <location>
        <begin position="541"/>
        <end position="658"/>
    </location>
</feature>
<evidence type="ECO:0000313" key="19">
    <source>
        <dbReference type="Proteomes" id="UP001139104"/>
    </source>
</evidence>
<dbReference type="SMART" id="SM00448">
    <property type="entry name" value="REC"/>
    <property type="match status" value="1"/>
</dbReference>
<evidence type="ECO:0000256" key="12">
    <source>
        <dbReference type="PROSITE-ProRule" id="PRU00110"/>
    </source>
</evidence>
<evidence type="ECO:0000256" key="6">
    <source>
        <dbReference type="ARBA" id="ARBA00022692"/>
    </source>
</evidence>
<dbReference type="Gene3D" id="1.10.287.130">
    <property type="match status" value="1"/>
</dbReference>
<dbReference type="CDD" id="cd17546">
    <property type="entry name" value="REC_hyHK_CKI1_RcsC-like"/>
    <property type="match status" value="1"/>
</dbReference>
<keyword evidence="9 14" id="KW-1133">Transmembrane helix</keyword>
<keyword evidence="5 13" id="KW-0597">Phosphoprotein</keyword>
<dbReference type="SUPFAM" id="SSF47226">
    <property type="entry name" value="Histidine-containing phosphotransfer domain, HPT domain"/>
    <property type="match status" value="1"/>
</dbReference>
<evidence type="ECO:0000256" key="14">
    <source>
        <dbReference type="SAM" id="Phobius"/>
    </source>
</evidence>
<evidence type="ECO:0000259" key="15">
    <source>
        <dbReference type="PROSITE" id="PS50109"/>
    </source>
</evidence>
<keyword evidence="11 14" id="KW-0472">Membrane</keyword>
<dbReference type="Gene3D" id="1.20.120.160">
    <property type="entry name" value="HPT domain"/>
    <property type="match status" value="1"/>
</dbReference>
<dbReference type="CDD" id="cd16922">
    <property type="entry name" value="HATPase_EvgS-ArcB-TorS-like"/>
    <property type="match status" value="1"/>
</dbReference>
<dbReference type="Gene3D" id="3.30.565.10">
    <property type="entry name" value="Histidine kinase-like ATPase, C-terminal domain"/>
    <property type="match status" value="1"/>
</dbReference>
<sequence>MKSSAASIFAAPAAIGRAARAASAGMRRGFFLAQERPEQGIMLNRLFLALVVLCAAAWQAGRGGDARLFLNAGLPGLQAYVVFIGLAQAHLALRPEPNRLRRIVAICADSAAISYGLYLGSSASAFLFPLYLWMILGNGVRLGAAYMAASVASAAIGFAATIVFTPFWRANASLSAGLFCALITMPAYGGLLLRRIAEARAEAERASRAKTLLLANVSHELRTPLTAILGLGDMLKNTRLDGQQRDMVETIRGAGGLLLRHIEGLLTVSRDEIGVEAPPPERIDLYALLMSLRAMLAVEADGKGVRLGLSIGAGAPRYILSDAGLLLDTIQNVGGNAVKFTASGAVAIHVSAREGEDGGLVLRVEARDTGIGIDKAAQDRIFETFVQGGPDIAARFGGSGLGLAIARRRLEARGGRIGVESEPGKGALFWFELAVERDDADAIARASQIMAPPLVFEDAPAFAGPQALGPVCVVAPAPFDSLALARRFALAAVAHDANNADEIATAQRIAAELRDLSGGLAEAPRDEALAATIRPRGAGRKILLAEDNGVNRMIFEAILSGGGYRVETAADGEAALDAMLNEDFDLILLDLNMPRIDGIEAARLYRLARAGENHAPILALTADASAQRREDCARAGMAACLVKPIAAEALLAALDAAWGDASWRDAGSAAAAKPPERHAKKAARAARTAATAPLDESSIKALAALGGEDFLAKVVKEFIEEGGLIAEHMAVAVERGDRHAFGRAAHALESSAGNVGAIALAGLCRAWRALGTDTFALYGDDCLEELRDTWSHAVTALEAALAARAGARSAPRRTPCGCGEAA</sequence>
<dbReference type="InterPro" id="IPR011006">
    <property type="entry name" value="CheY-like_superfamily"/>
</dbReference>
<dbReference type="InterPro" id="IPR008207">
    <property type="entry name" value="Sig_transdc_His_kin_Hpt_dom"/>
</dbReference>
<evidence type="ECO:0000256" key="4">
    <source>
        <dbReference type="ARBA" id="ARBA00022475"/>
    </source>
</evidence>
<dbReference type="PANTHER" id="PTHR45339:SF1">
    <property type="entry name" value="HYBRID SIGNAL TRANSDUCTION HISTIDINE KINASE J"/>
    <property type="match status" value="1"/>
</dbReference>
<keyword evidence="7" id="KW-0547">Nucleotide-binding</keyword>
<keyword evidence="8" id="KW-0067">ATP-binding</keyword>
<dbReference type="InterPro" id="IPR003594">
    <property type="entry name" value="HATPase_dom"/>
</dbReference>
<comment type="caution">
    <text evidence="18">The sequence shown here is derived from an EMBL/GenBank/DDBJ whole genome shotgun (WGS) entry which is preliminary data.</text>
</comment>
<dbReference type="InterPro" id="IPR004358">
    <property type="entry name" value="Sig_transdc_His_kin-like_C"/>
</dbReference>
<evidence type="ECO:0000256" key="10">
    <source>
        <dbReference type="ARBA" id="ARBA00023012"/>
    </source>
</evidence>
<dbReference type="InterPro" id="IPR036890">
    <property type="entry name" value="HATPase_C_sf"/>
</dbReference>
<evidence type="ECO:0000256" key="9">
    <source>
        <dbReference type="ARBA" id="ARBA00022989"/>
    </source>
</evidence>
<accession>A0ABS9Z4G5</accession>
<dbReference type="SUPFAM" id="SSF47384">
    <property type="entry name" value="Homodimeric domain of signal transducing histidine kinase"/>
    <property type="match status" value="1"/>
</dbReference>
<dbReference type="Pfam" id="PF00072">
    <property type="entry name" value="Response_reg"/>
    <property type="match status" value="1"/>
</dbReference>
<feature type="modified residue" description="4-aspartylphosphate" evidence="13">
    <location>
        <position position="590"/>
    </location>
</feature>
<comment type="catalytic activity">
    <reaction evidence="1">
        <text>ATP + protein L-histidine = ADP + protein N-phospho-L-histidine.</text>
        <dbReference type="EC" id="2.7.13.3"/>
    </reaction>
</comment>
<feature type="transmembrane region" description="Helical" evidence="14">
    <location>
        <begin position="68"/>
        <end position="93"/>
    </location>
</feature>
<dbReference type="RefSeq" id="WP_243066116.1">
    <property type="nucleotide sequence ID" value="NZ_JAIVFK010000002.1"/>
</dbReference>
<reference evidence="18" key="1">
    <citation type="journal article" date="2022" name="ISME J.">
        <title>Identification of active gaseous-alkane degraders at natural gas seeps.</title>
        <authorList>
            <person name="Farhan Ul Haque M."/>
            <person name="Hernandez M."/>
            <person name="Crombie A.T."/>
            <person name="Murrell J.C."/>
        </authorList>
    </citation>
    <scope>NUCLEOTIDE SEQUENCE</scope>
    <source>
        <strain evidence="18">PC2</strain>
    </source>
</reference>
<name>A0ABS9Z4G5_9HYPH</name>
<evidence type="ECO:0000256" key="3">
    <source>
        <dbReference type="ARBA" id="ARBA00012438"/>
    </source>
</evidence>
<dbReference type="SUPFAM" id="SSF55874">
    <property type="entry name" value="ATPase domain of HSP90 chaperone/DNA topoisomerase II/histidine kinase"/>
    <property type="match status" value="1"/>
</dbReference>
<evidence type="ECO:0000256" key="11">
    <source>
        <dbReference type="ARBA" id="ARBA00023136"/>
    </source>
</evidence>
<dbReference type="PROSITE" id="PS50109">
    <property type="entry name" value="HIS_KIN"/>
    <property type="match status" value="1"/>
</dbReference>
<dbReference type="InterPro" id="IPR005467">
    <property type="entry name" value="His_kinase_dom"/>
</dbReference>
<keyword evidence="10" id="KW-0902">Two-component regulatory system</keyword>
<keyword evidence="6 14" id="KW-0812">Transmembrane</keyword>
<dbReference type="Pfam" id="PF01627">
    <property type="entry name" value="Hpt"/>
    <property type="match status" value="1"/>
</dbReference>
<dbReference type="EC" id="2.7.13.3" evidence="3"/>